<feature type="domain" description="Glycoside hydrolase family 31 TIM barrel" evidence="4">
    <location>
        <begin position="292"/>
        <end position="630"/>
    </location>
</feature>
<evidence type="ECO:0000256" key="1">
    <source>
        <dbReference type="ARBA" id="ARBA00007806"/>
    </source>
</evidence>
<dbReference type="Pfam" id="PF21365">
    <property type="entry name" value="Glyco_hydro_31_3rd"/>
    <property type="match status" value="1"/>
</dbReference>
<dbReference type="PANTHER" id="PTHR43863">
    <property type="entry name" value="HYDROLASE, PUTATIVE (AFU_ORTHOLOGUE AFUA_1G03140)-RELATED"/>
    <property type="match status" value="1"/>
</dbReference>
<reference evidence="8 9" key="1">
    <citation type="submission" date="2011-02" db="EMBL/GenBank/DDBJ databases">
        <authorList>
            <person name="Weinstock G."/>
            <person name="Sodergren E."/>
            <person name="Clifton S."/>
            <person name="Fulton L."/>
            <person name="Fulton B."/>
            <person name="Courtney L."/>
            <person name="Fronick C."/>
            <person name="Harrison M."/>
            <person name="Strong C."/>
            <person name="Farmer C."/>
            <person name="Delahaunty K."/>
            <person name="Markovic C."/>
            <person name="Hall O."/>
            <person name="Minx P."/>
            <person name="Tomlinson C."/>
            <person name="Mitreva M."/>
            <person name="Hou S."/>
            <person name="Chen J."/>
            <person name="Wollam A."/>
            <person name="Pepin K.H."/>
            <person name="Johnson M."/>
            <person name="Bhonagiri V."/>
            <person name="Zhang X."/>
            <person name="Suruliraj S."/>
            <person name="Warren W."/>
            <person name="Chinwalla A."/>
            <person name="Mardis E.R."/>
            <person name="Wilson R.K."/>
        </authorList>
    </citation>
    <scope>NUCLEOTIDE SEQUENCE [LARGE SCALE GENOMIC DNA]</scope>
    <source>
        <strain evidence="8 9">YIT 11841</strain>
    </source>
</reference>
<feature type="domain" description="DUF5110" evidence="6">
    <location>
        <begin position="753"/>
        <end position="820"/>
    </location>
</feature>
<evidence type="ECO:0000256" key="3">
    <source>
        <dbReference type="SAM" id="SignalP"/>
    </source>
</evidence>
<keyword evidence="2" id="KW-0326">Glycosidase</keyword>
<keyword evidence="3" id="KW-0732">Signal</keyword>
<dbReference type="Pfam" id="PF01055">
    <property type="entry name" value="Glyco_hydro_31_2nd"/>
    <property type="match status" value="1"/>
</dbReference>
<accession>F3QQH1</accession>
<feature type="domain" description="Glycosyl hydrolase family 31 C-terminal" evidence="7">
    <location>
        <begin position="640"/>
        <end position="737"/>
    </location>
</feature>
<organism evidence="8 9">
    <name type="scientific">Paraprevotella xylaniphila YIT 11841</name>
    <dbReference type="NCBI Taxonomy" id="762982"/>
    <lineage>
        <taxon>Bacteria</taxon>
        <taxon>Pseudomonadati</taxon>
        <taxon>Bacteroidota</taxon>
        <taxon>Bacteroidia</taxon>
        <taxon>Bacteroidales</taxon>
        <taxon>Prevotellaceae</taxon>
        <taxon>Paraprevotella</taxon>
    </lineage>
</organism>
<dbReference type="InterPro" id="IPR017853">
    <property type="entry name" value="GH"/>
</dbReference>
<dbReference type="CDD" id="cd06591">
    <property type="entry name" value="GH31_xylosidase_XylS"/>
    <property type="match status" value="1"/>
</dbReference>
<keyword evidence="2 8" id="KW-0378">Hydrolase</keyword>
<keyword evidence="9" id="KW-1185">Reference proteome</keyword>
<dbReference type="InterPro" id="IPR048395">
    <property type="entry name" value="Glyco_hydro_31_C"/>
</dbReference>
<dbReference type="InterPro" id="IPR025887">
    <property type="entry name" value="Glyco_hydro_31_N_dom"/>
</dbReference>
<dbReference type="Gene3D" id="2.60.40.1760">
    <property type="entry name" value="glycosyl hydrolase (family 31)"/>
    <property type="match status" value="1"/>
</dbReference>
<evidence type="ECO:0000259" key="7">
    <source>
        <dbReference type="Pfam" id="PF21365"/>
    </source>
</evidence>
<dbReference type="PANTHER" id="PTHR43863:SF2">
    <property type="entry name" value="MALTASE-GLUCOAMYLASE"/>
    <property type="match status" value="1"/>
</dbReference>
<dbReference type="SUPFAM" id="SSF51011">
    <property type="entry name" value="Glycosyl hydrolase domain"/>
    <property type="match status" value="1"/>
</dbReference>
<dbReference type="AlphaFoldDB" id="F3QQH1"/>
<dbReference type="Proteomes" id="UP000005546">
    <property type="component" value="Unassembled WGS sequence"/>
</dbReference>
<dbReference type="OrthoDB" id="176168at2"/>
<dbReference type="InterPro" id="IPR013780">
    <property type="entry name" value="Glyco_hydro_b"/>
</dbReference>
<gene>
    <name evidence="8" type="ORF">HMPREF9442_00413</name>
</gene>
<dbReference type="InterPro" id="IPR000322">
    <property type="entry name" value="Glyco_hydro_31_TIM"/>
</dbReference>
<dbReference type="CDD" id="cd14752">
    <property type="entry name" value="GH31_N"/>
    <property type="match status" value="1"/>
</dbReference>
<proteinExistence type="inferred from homology"/>
<dbReference type="EMBL" id="AFBR01000013">
    <property type="protein sequence ID" value="EGG57054.1"/>
    <property type="molecule type" value="Genomic_DNA"/>
</dbReference>
<evidence type="ECO:0000313" key="8">
    <source>
        <dbReference type="EMBL" id="EGG57054.1"/>
    </source>
</evidence>
<dbReference type="eggNOG" id="COG1501">
    <property type="taxonomic scope" value="Bacteria"/>
</dbReference>
<protein>
    <submittedName>
        <fullName evidence="8">Glycosyl hydrolase, family 31</fullName>
    </submittedName>
</protein>
<dbReference type="GO" id="GO:0004553">
    <property type="term" value="F:hydrolase activity, hydrolyzing O-glycosyl compounds"/>
    <property type="evidence" value="ECO:0007669"/>
    <property type="project" value="InterPro"/>
</dbReference>
<evidence type="ECO:0000256" key="2">
    <source>
        <dbReference type="RuleBase" id="RU361185"/>
    </source>
</evidence>
<feature type="chain" id="PRO_5003300516" evidence="3">
    <location>
        <begin position="39"/>
        <end position="846"/>
    </location>
</feature>
<dbReference type="HOGENOM" id="CLU_000631_7_3_10"/>
<evidence type="ECO:0000259" key="5">
    <source>
        <dbReference type="Pfam" id="PF13802"/>
    </source>
</evidence>
<dbReference type="InterPro" id="IPR051816">
    <property type="entry name" value="Glycosyl_Hydrolase_31"/>
</dbReference>
<sequence length="846" mass="98271">MDFKEINQGKRSKFRYSVSCKGVFVACMALMCHFPVMAEGEGYAVQRNGVHFQTPEGRMRVEFIRPDIVRVRYTCEPAFLGNGTIVCTGREEEKVPFRLQRENGRLSLRSDSLEVWVDLGSYALTYKDRRTGRTLLSENPQRPREAEQTYRENVVYDPQSKRIVKTADGEKEVMDVLRRDTVGRSWKFRNHFQWAQGEALYGLGCHMEDYLDLRGKTMYLCQHNLKEMVPVLNSTAGYGLLFDAGCGMVYKDAPEGSFVELEAANEVDYYFMKGCTMDKVVAQYRYLTGKSPMFPRYMFGYIQSKERYRSSEELVDVAEEYRRRQVPMDVIVQDWNYWPQGWGYMKMDRRFYPDPRHLADSLHALDAKLMVSIWPNPTNCPQTKDLAERGFMLGHSVYDAFNPLARARYWDYANEEFFGNGFDAWWCDCTEPLDADWRAMPEGYGWDSHEERWKGNLALLDAVLGAERSCLFSLYHSKGLYENQRATTDRKRVVNLTRSSYAGQQRYATITWNGDTHASWKSFSQQIPQGLNFMATGCPYWTVDIGSFFTRGGREWFRAGDFDRGVDDMGYREYYVRMLQYGAFLPLFRSHGTDTPREIWRFGEPGEPFYDSILRMIHLRYRLIPYIYSLAGKVTQEDYTMSRLLAFDFAEDARVHDIKDEFMFGPAFLVCPVTRPMYYDKGSVTLQDVAKSRTVYLPEGADWMDFWTGKKYEGGREVTADAPIDKIPLFVRQGSIVPMGPVVQHTGELPGKELTIVVYPGRDARFVLYEDEGDNYDYEQGCFSTIELQWNDKRRVLTFGERRGGFEGMEKTRRFRVVVADGTEALGERTDGKLVRYEGKELKCRL</sequence>
<comment type="caution">
    <text evidence="8">The sequence shown here is derived from an EMBL/GenBank/DDBJ whole genome shotgun (WGS) entry which is preliminary data.</text>
</comment>
<dbReference type="InterPro" id="IPR011013">
    <property type="entry name" value="Gal_mutarotase_sf_dom"/>
</dbReference>
<dbReference type="GO" id="GO:0005975">
    <property type="term" value="P:carbohydrate metabolic process"/>
    <property type="evidence" value="ECO:0007669"/>
    <property type="project" value="InterPro"/>
</dbReference>
<evidence type="ECO:0000313" key="9">
    <source>
        <dbReference type="Proteomes" id="UP000005546"/>
    </source>
</evidence>
<evidence type="ECO:0000259" key="6">
    <source>
        <dbReference type="Pfam" id="PF17137"/>
    </source>
</evidence>
<feature type="domain" description="Glycoside hydrolase family 31 N-terminal" evidence="5">
    <location>
        <begin position="59"/>
        <end position="222"/>
    </location>
</feature>
<dbReference type="InterPro" id="IPR033403">
    <property type="entry name" value="DUF5110"/>
</dbReference>
<dbReference type="Pfam" id="PF17137">
    <property type="entry name" value="DUF5110"/>
    <property type="match status" value="1"/>
</dbReference>
<dbReference type="STRING" id="762982.HMPREF9442_00413"/>
<evidence type="ECO:0000259" key="4">
    <source>
        <dbReference type="Pfam" id="PF01055"/>
    </source>
</evidence>
<name>F3QQH1_9BACT</name>
<feature type="signal peptide" evidence="3">
    <location>
        <begin position="1"/>
        <end position="38"/>
    </location>
</feature>
<comment type="similarity">
    <text evidence="1 2">Belongs to the glycosyl hydrolase 31 family.</text>
</comment>
<dbReference type="SUPFAM" id="SSF51445">
    <property type="entry name" value="(Trans)glycosidases"/>
    <property type="match status" value="1"/>
</dbReference>
<dbReference type="GO" id="GO:0030246">
    <property type="term" value="F:carbohydrate binding"/>
    <property type="evidence" value="ECO:0007669"/>
    <property type="project" value="InterPro"/>
</dbReference>
<dbReference type="Gene3D" id="2.60.40.1180">
    <property type="entry name" value="Golgi alpha-mannosidase II"/>
    <property type="match status" value="2"/>
</dbReference>
<dbReference type="Pfam" id="PF13802">
    <property type="entry name" value="Gal_mutarotas_2"/>
    <property type="match status" value="1"/>
</dbReference>
<dbReference type="Gene3D" id="3.20.20.80">
    <property type="entry name" value="Glycosidases"/>
    <property type="match status" value="1"/>
</dbReference>
<dbReference type="SUPFAM" id="SSF74650">
    <property type="entry name" value="Galactose mutarotase-like"/>
    <property type="match status" value="1"/>
</dbReference>